<evidence type="ECO:0000313" key="5">
    <source>
        <dbReference type="EMBL" id="EKC27538.1"/>
    </source>
</evidence>
<dbReference type="PROSITE" id="PS50297">
    <property type="entry name" value="ANK_REP_REGION"/>
    <property type="match status" value="3"/>
</dbReference>
<dbReference type="PANTHER" id="PTHR24136">
    <property type="entry name" value="SOWAH (DROSOPHILA) HOMOLOG"/>
    <property type="match status" value="1"/>
</dbReference>
<feature type="region of interest" description="Disordered" evidence="4">
    <location>
        <begin position="66"/>
        <end position="100"/>
    </location>
</feature>
<gene>
    <name evidence="5" type="ORF">CGI_10020165</name>
</gene>
<name>K1Q0W2_MAGGI</name>
<evidence type="ECO:0000256" key="3">
    <source>
        <dbReference type="ARBA" id="ARBA00023043"/>
    </source>
</evidence>
<sequence length="215" mass="23739">MGAILFDKENVTEFCPRNKTEWERRSNLFNCTRNKKSYMCLPNEQLSALVEFCYIGDQTLIEPVSTEFGNRKQSSPKSDELIHDPVPNYPKGQDSSTTDSGLSISSAFGPLHIACARGKEKIVTALIKKGACINAWDKDGKTPLYKSCENGHIKIVQLLLDHGANVNLGDQDGYSPLCAACQEGYQDIVQLLLDNKADPNMPLMLGDSANNTTTY</sequence>
<feature type="compositionally biased region" description="Polar residues" evidence="4">
    <location>
        <begin position="67"/>
        <end position="76"/>
    </location>
</feature>
<keyword evidence="3" id="KW-0040">ANK repeat</keyword>
<dbReference type="SMART" id="SM00248">
    <property type="entry name" value="ANK"/>
    <property type="match status" value="3"/>
</dbReference>
<dbReference type="InterPro" id="IPR036770">
    <property type="entry name" value="Ankyrin_rpt-contain_sf"/>
</dbReference>
<protein>
    <submittedName>
        <fullName evidence="5">Ankyrin-3</fullName>
    </submittedName>
</protein>
<organism evidence="5">
    <name type="scientific">Magallana gigas</name>
    <name type="common">Pacific oyster</name>
    <name type="synonym">Crassostrea gigas</name>
    <dbReference type="NCBI Taxonomy" id="29159"/>
    <lineage>
        <taxon>Eukaryota</taxon>
        <taxon>Metazoa</taxon>
        <taxon>Spiralia</taxon>
        <taxon>Lophotrochozoa</taxon>
        <taxon>Mollusca</taxon>
        <taxon>Bivalvia</taxon>
        <taxon>Autobranchia</taxon>
        <taxon>Pteriomorphia</taxon>
        <taxon>Ostreida</taxon>
        <taxon>Ostreoidea</taxon>
        <taxon>Ostreidae</taxon>
        <taxon>Magallana</taxon>
    </lineage>
</organism>
<dbReference type="AlphaFoldDB" id="K1Q0W2"/>
<dbReference type="SUPFAM" id="SSF48403">
    <property type="entry name" value="Ankyrin repeat"/>
    <property type="match status" value="1"/>
</dbReference>
<dbReference type="InterPro" id="IPR002110">
    <property type="entry name" value="Ankyrin_rpt"/>
</dbReference>
<reference evidence="5" key="1">
    <citation type="journal article" date="2012" name="Nature">
        <title>The oyster genome reveals stress adaptation and complexity of shell formation.</title>
        <authorList>
            <person name="Zhang G."/>
            <person name="Fang X."/>
            <person name="Guo X."/>
            <person name="Li L."/>
            <person name="Luo R."/>
            <person name="Xu F."/>
            <person name="Yang P."/>
            <person name="Zhang L."/>
            <person name="Wang X."/>
            <person name="Qi H."/>
            <person name="Xiong Z."/>
            <person name="Que H."/>
            <person name="Xie Y."/>
            <person name="Holland P.W."/>
            <person name="Paps J."/>
            <person name="Zhu Y."/>
            <person name="Wu F."/>
            <person name="Chen Y."/>
            <person name="Wang J."/>
            <person name="Peng C."/>
            <person name="Meng J."/>
            <person name="Yang L."/>
            <person name="Liu J."/>
            <person name="Wen B."/>
            <person name="Zhang N."/>
            <person name="Huang Z."/>
            <person name="Zhu Q."/>
            <person name="Feng Y."/>
            <person name="Mount A."/>
            <person name="Hedgecock D."/>
            <person name="Xu Z."/>
            <person name="Liu Y."/>
            <person name="Domazet-Loso T."/>
            <person name="Du Y."/>
            <person name="Sun X."/>
            <person name="Zhang S."/>
            <person name="Liu B."/>
            <person name="Cheng P."/>
            <person name="Jiang X."/>
            <person name="Li J."/>
            <person name="Fan D."/>
            <person name="Wang W."/>
            <person name="Fu W."/>
            <person name="Wang T."/>
            <person name="Wang B."/>
            <person name="Zhang J."/>
            <person name="Peng Z."/>
            <person name="Li Y."/>
            <person name="Li N."/>
            <person name="Wang J."/>
            <person name="Chen M."/>
            <person name="He Y."/>
            <person name="Tan F."/>
            <person name="Song X."/>
            <person name="Zheng Q."/>
            <person name="Huang R."/>
            <person name="Yang H."/>
            <person name="Du X."/>
            <person name="Chen L."/>
            <person name="Yang M."/>
            <person name="Gaffney P.M."/>
            <person name="Wang S."/>
            <person name="Luo L."/>
            <person name="She Z."/>
            <person name="Ming Y."/>
            <person name="Huang W."/>
            <person name="Zhang S."/>
            <person name="Huang B."/>
            <person name="Zhang Y."/>
            <person name="Qu T."/>
            <person name="Ni P."/>
            <person name="Miao G."/>
            <person name="Wang J."/>
            <person name="Wang Q."/>
            <person name="Steinberg C.E."/>
            <person name="Wang H."/>
            <person name="Li N."/>
            <person name="Qian L."/>
            <person name="Zhang G."/>
            <person name="Li Y."/>
            <person name="Yang H."/>
            <person name="Liu X."/>
            <person name="Wang J."/>
            <person name="Yin Y."/>
            <person name="Wang J."/>
        </authorList>
    </citation>
    <scope>NUCLEOTIDE SEQUENCE [LARGE SCALE GENOMIC DNA]</scope>
    <source>
        <strain evidence="5">05x7-T-G4-1.051#20</strain>
    </source>
</reference>
<dbReference type="Gene3D" id="1.25.40.20">
    <property type="entry name" value="Ankyrin repeat-containing domain"/>
    <property type="match status" value="1"/>
</dbReference>
<evidence type="ECO:0000256" key="2">
    <source>
        <dbReference type="ARBA" id="ARBA00022737"/>
    </source>
</evidence>
<proteinExistence type="inferred from homology"/>
<dbReference type="InterPro" id="IPR051573">
    <property type="entry name" value="Ankyrin-SOCS_box_domain"/>
</dbReference>
<dbReference type="GO" id="GO:0016567">
    <property type="term" value="P:protein ubiquitination"/>
    <property type="evidence" value="ECO:0007669"/>
    <property type="project" value="TreeGrafter"/>
</dbReference>
<dbReference type="InParanoid" id="K1Q0W2"/>
<dbReference type="Pfam" id="PF12796">
    <property type="entry name" value="Ank_2"/>
    <property type="match status" value="1"/>
</dbReference>
<dbReference type="PANTHER" id="PTHR24136:SF15">
    <property type="entry name" value="ANK_REP_REGION DOMAIN-CONTAINING PROTEIN"/>
    <property type="match status" value="1"/>
</dbReference>
<dbReference type="EMBL" id="JH817192">
    <property type="protein sequence ID" value="EKC27538.1"/>
    <property type="molecule type" value="Genomic_DNA"/>
</dbReference>
<dbReference type="PRINTS" id="PR01415">
    <property type="entry name" value="ANKYRIN"/>
</dbReference>
<dbReference type="PROSITE" id="PS50088">
    <property type="entry name" value="ANK_REPEAT"/>
    <property type="match status" value="3"/>
</dbReference>
<keyword evidence="2" id="KW-0677">Repeat</keyword>
<evidence type="ECO:0000256" key="4">
    <source>
        <dbReference type="SAM" id="MobiDB-lite"/>
    </source>
</evidence>
<evidence type="ECO:0000256" key="1">
    <source>
        <dbReference type="ARBA" id="ARBA00005949"/>
    </source>
</evidence>
<accession>K1Q0W2</accession>
<dbReference type="HOGENOM" id="CLU_1284399_0_0_1"/>
<dbReference type="GO" id="GO:0045732">
    <property type="term" value="P:positive regulation of protein catabolic process"/>
    <property type="evidence" value="ECO:0007669"/>
    <property type="project" value="TreeGrafter"/>
</dbReference>
<comment type="similarity">
    <text evidence="1">Belongs to the ankyrin SOCS box (ASB) family.</text>
</comment>